<dbReference type="Proteomes" id="UP001241758">
    <property type="component" value="Unassembled WGS sequence"/>
</dbReference>
<organism evidence="1 2">
    <name type="scientific">Actinoplanes sandaracinus</name>
    <dbReference type="NCBI Taxonomy" id="3045177"/>
    <lineage>
        <taxon>Bacteria</taxon>
        <taxon>Bacillati</taxon>
        <taxon>Actinomycetota</taxon>
        <taxon>Actinomycetes</taxon>
        <taxon>Micromonosporales</taxon>
        <taxon>Micromonosporaceae</taxon>
        <taxon>Actinoplanes</taxon>
    </lineage>
</organism>
<proteinExistence type="predicted"/>
<dbReference type="Gene3D" id="2.40.10.10">
    <property type="entry name" value="Trypsin-like serine proteases"/>
    <property type="match status" value="2"/>
</dbReference>
<dbReference type="SUPFAM" id="SSF50494">
    <property type="entry name" value="Trypsin-like serine proteases"/>
    <property type="match status" value="1"/>
</dbReference>
<dbReference type="RefSeq" id="WP_282763491.1">
    <property type="nucleotide sequence ID" value="NZ_JASCTH010000019.1"/>
</dbReference>
<comment type="caution">
    <text evidence="1">The sequence shown here is derived from an EMBL/GenBank/DDBJ whole genome shotgun (WGS) entry which is preliminary data.</text>
</comment>
<dbReference type="InterPro" id="IPR043504">
    <property type="entry name" value="Peptidase_S1_PA_chymotrypsin"/>
</dbReference>
<evidence type="ECO:0000313" key="2">
    <source>
        <dbReference type="Proteomes" id="UP001241758"/>
    </source>
</evidence>
<name>A0ABT6WRV9_9ACTN</name>
<dbReference type="EMBL" id="JASCTH010000019">
    <property type="protein sequence ID" value="MDI6102454.1"/>
    <property type="molecule type" value="Genomic_DNA"/>
</dbReference>
<gene>
    <name evidence="1" type="ORF">QLQ12_27925</name>
</gene>
<accession>A0ABT6WRV9</accession>
<evidence type="ECO:0000313" key="1">
    <source>
        <dbReference type="EMBL" id="MDI6102454.1"/>
    </source>
</evidence>
<sequence>MGTETSVQWGNNRMDAAIMNGGSYWNGAVYGGRVDGTAWAVGGQLAVAVGNSVCSDGSFTKKNCSATISAINACLNLNDNGTIVRVCDQALADSTSGRIVQHGDSGGPVLRHTTTFEEAVGVELISGGNDNGRHMNFTQIQDFSSTFGVNVVTGRPCC</sequence>
<keyword evidence="2" id="KW-1185">Reference proteome</keyword>
<evidence type="ECO:0008006" key="3">
    <source>
        <dbReference type="Google" id="ProtNLM"/>
    </source>
</evidence>
<reference evidence="1 2" key="1">
    <citation type="submission" date="2023-05" db="EMBL/GenBank/DDBJ databases">
        <title>Actinoplanes sp. NEAU-A12 genome sequencing.</title>
        <authorList>
            <person name="Wang Z.-S."/>
        </authorList>
    </citation>
    <scope>NUCLEOTIDE SEQUENCE [LARGE SCALE GENOMIC DNA]</scope>
    <source>
        <strain evidence="1 2">NEAU-A12</strain>
    </source>
</reference>
<protein>
    <recommendedName>
        <fullName evidence="3">Peptidase S1 domain-containing protein</fullName>
    </recommendedName>
</protein>
<dbReference type="InterPro" id="IPR009003">
    <property type="entry name" value="Peptidase_S1_PA"/>
</dbReference>